<accession>A0A3B6EN62</accession>
<dbReference type="Gramene" id="TraesCAD_scaffold_083195_01G000300.1">
    <property type="protein sequence ID" value="TraesCAD_scaffold_083195_01G000300.1"/>
    <property type="gene ID" value="TraesCAD_scaffold_083195_01G000300"/>
</dbReference>
<feature type="compositionally biased region" description="Basic and acidic residues" evidence="1">
    <location>
        <begin position="381"/>
        <end position="416"/>
    </location>
</feature>
<name>A0A3B6EN62_WHEAT</name>
<dbReference type="PaxDb" id="4565-Traes_3B_020DF4064.1"/>
<feature type="compositionally biased region" description="Low complexity" evidence="1">
    <location>
        <begin position="63"/>
        <end position="77"/>
    </location>
</feature>
<dbReference type="Gene3D" id="2.30.30.140">
    <property type="match status" value="1"/>
</dbReference>
<evidence type="ECO:0000313" key="3">
    <source>
        <dbReference type="EnsemblPlants" id="TraesCS3A02G354100.1"/>
    </source>
</evidence>
<feature type="region of interest" description="Disordered" evidence="1">
    <location>
        <begin position="339"/>
        <end position="416"/>
    </location>
</feature>
<keyword evidence="4" id="KW-1185">Reference proteome</keyword>
<dbReference type="EnsemblPlants" id="TraesCS3A02G354100.1">
    <property type="protein sequence ID" value="TraesCS3A02G354100.1"/>
    <property type="gene ID" value="TraesCS3A02G354100"/>
</dbReference>
<dbReference type="Pfam" id="PF21743">
    <property type="entry name" value="PTM_DIR17_Tudor"/>
    <property type="match status" value="1"/>
</dbReference>
<dbReference type="Gramene" id="TraesCLE_scaffold_030121_01G000200.1">
    <property type="protein sequence ID" value="TraesCLE_scaffold_030121_01G000200.1"/>
    <property type="gene ID" value="TraesCLE_scaffold_030121_01G000200"/>
</dbReference>
<dbReference type="GO" id="GO:0003677">
    <property type="term" value="F:DNA binding"/>
    <property type="evidence" value="ECO:0007669"/>
    <property type="project" value="InterPro"/>
</dbReference>
<dbReference type="InterPro" id="IPR047365">
    <property type="entry name" value="Tudor_AtPTM-like"/>
</dbReference>
<proteinExistence type="predicted"/>
<feature type="domain" description="PTM/DIR17-like Tudor" evidence="2">
    <location>
        <begin position="215"/>
        <end position="262"/>
    </location>
</feature>
<dbReference type="AlphaFoldDB" id="A0A3B6EN62"/>
<dbReference type="PANTHER" id="PTHR37384">
    <property type="entry name" value="OS01G0835600 PROTEIN"/>
    <property type="match status" value="1"/>
</dbReference>
<dbReference type="SMART" id="SM00384">
    <property type="entry name" value="AT_hook"/>
    <property type="match status" value="2"/>
</dbReference>
<feature type="region of interest" description="Disordered" evidence="1">
    <location>
        <begin position="24"/>
        <end position="139"/>
    </location>
</feature>
<dbReference type="OrthoDB" id="168165at2759"/>
<dbReference type="Proteomes" id="UP000019116">
    <property type="component" value="Chromosome 3A"/>
</dbReference>
<dbReference type="CDD" id="cd20401">
    <property type="entry name" value="Tudor_AtPTM-like"/>
    <property type="match status" value="1"/>
</dbReference>
<dbReference type="Gramene" id="TraesCS3A02G354100.1">
    <property type="protein sequence ID" value="TraesCS3A02G354100.1"/>
    <property type="gene ID" value="TraesCS3A02G354100"/>
</dbReference>
<evidence type="ECO:0000259" key="2">
    <source>
        <dbReference type="Pfam" id="PF21743"/>
    </source>
</evidence>
<dbReference type="SMR" id="A0A3B6EN62"/>
<dbReference type="Gramene" id="TraesROB_scaffold_038527_01G000200.1">
    <property type="protein sequence ID" value="TraesROB_scaffold_038527_01G000200.1"/>
    <property type="gene ID" value="TraesROB_scaffold_038527_01G000200"/>
</dbReference>
<sequence>MGRPIPLEKYGRGDRVWTRNCFPKKKIDSKRHSGPWSGASAPCRSGRRTAVPSPPAQQPGPLLPAGFLWRTTPTPLRSSPPAPPRPSHPDLGFVRPCELRPRSPRSTQSRAYQPPPRAVRAQASSQRHLLPPPPPPSTRLFLAKSKELVQYQVMEGSKNMQESDTASVVKVSREPVIIINGVPDLPPDFASGSQPAVRDAQGSRVDHRFGEWLEGRKVRKQFGDKYFAGKVVKYDSESNWYSVVYDDGDQEDLEWLELEEILLPLDITIPLRKLVMDKFKHQNAVPDSRLKGARSSQGTNGARNQVVVRAVNGLQSNNLPLPGLLQASPSNAETVRAEKLKMQTSKRKTEEVYQPKKRGRPRKDRTISVSGDIQPKKRGRPPKEKNISGESSVHKRNAETVRAEKLKRESLRVRGA</sequence>
<organism evidence="3">
    <name type="scientific">Triticum aestivum</name>
    <name type="common">Wheat</name>
    <dbReference type="NCBI Taxonomy" id="4565"/>
    <lineage>
        <taxon>Eukaryota</taxon>
        <taxon>Viridiplantae</taxon>
        <taxon>Streptophyta</taxon>
        <taxon>Embryophyta</taxon>
        <taxon>Tracheophyta</taxon>
        <taxon>Spermatophyta</taxon>
        <taxon>Magnoliopsida</taxon>
        <taxon>Liliopsida</taxon>
        <taxon>Poales</taxon>
        <taxon>Poaceae</taxon>
        <taxon>BOP clade</taxon>
        <taxon>Pooideae</taxon>
        <taxon>Triticodae</taxon>
        <taxon>Triticeae</taxon>
        <taxon>Triticinae</taxon>
        <taxon>Triticum</taxon>
    </lineage>
</organism>
<dbReference type="Gramene" id="TraesCS3A03G0842600.1">
    <property type="protein sequence ID" value="TraesCS3A03G0842600.1.CDS"/>
    <property type="gene ID" value="TraesCS3A03G0842600"/>
</dbReference>
<evidence type="ECO:0000256" key="1">
    <source>
        <dbReference type="SAM" id="MobiDB-lite"/>
    </source>
</evidence>
<reference evidence="3" key="1">
    <citation type="submission" date="2018-08" db="EMBL/GenBank/DDBJ databases">
        <authorList>
            <person name="Rossello M."/>
        </authorList>
    </citation>
    <scope>NUCLEOTIDE SEQUENCE [LARGE SCALE GENOMIC DNA]</scope>
    <source>
        <strain evidence="3">cv. Chinese Spring</strain>
    </source>
</reference>
<feature type="compositionally biased region" description="Basic and acidic residues" evidence="1">
    <location>
        <begin position="339"/>
        <end position="354"/>
    </location>
</feature>
<dbReference type="InterPro" id="IPR017956">
    <property type="entry name" value="AT_hook_DNA-bd_motif"/>
</dbReference>
<reference evidence="3" key="2">
    <citation type="submission" date="2018-10" db="UniProtKB">
        <authorList>
            <consortium name="EnsemblPlants"/>
        </authorList>
    </citation>
    <scope>IDENTIFICATION</scope>
</reference>
<feature type="compositionally biased region" description="Basic residues" evidence="1">
    <location>
        <begin position="24"/>
        <end position="33"/>
    </location>
</feature>
<evidence type="ECO:0000313" key="4">
    <source>
        <dbReference type="Proteomes" id="UP000019116"/>
    </source>
</evidence>
<protein>
    <recommendedName>
        <fullName evidence="2">PTM/DIR17-like Tudor domain-containing protein</fullName>
    </recommendedName>
</protein>
<feature type="compositionally biased region" description="Pro residues" evidence="1">
    <location>
        <begin position="52"/>
        <end position="62"/>
    </location>
</feature>
<dbReference type="PANTHER" id="PTHR37384:SF1">
    <property type="entry name" value="OS01G0835600 PROTEIN"/>
    <property type="match status" value="1"/>
</dbReference>
<dbReference type="Gramene" id="TraesWEE_scaffold_089545_01G000200.1">
    <property type="protein sequence ID" value="TraesWEE_scaffold_089545_01G000200.1"/>
    <property type="gene ID" value="TraesWEE_scaffold_089545_01G000200"/>
</dbReference>